<reference evidence="15 16" key="1">
    <citation type="submission" date="2024-10" db="EMBL/GenBank/DDBJ databases">
        <title>Updated reference genomes for cyclostephanoid diatoms.</title>
        <authorList>
            <person name="Roberts W.R."/>
            <person name="Alverson A.J."/>
        </authorList>
    </citation>
    <scope>NUCLEOTIDE SEQUENCE [LARGE SCALE GENOMIC DNA]</scope>
    <source>
        <strain evidence="15 16">AJA228-03</strain>
    </source>
</reference>
<comment type="subcellular location">
    <subcellularLocation>
        <location evidence="1">Membrane</location>
        <topology evidence="1">Multi-pass membrane protein</topology>
    </subcellularLocation>
</comment>
<comment type="cofactor">
    <cofactor evidence="12">
        <name>Fe(2+)</name>
        <dbReference type="ChEBI" id="CHEBI:29033"/>
    </cofactor>
</comment>
<dbReference type="Proteomes" id="UP001530377">
    <property type="component" value="Unassembled WGS sequence"/>
</dbReference>
<dbReference type="AlphaFoldDB" id="A0ABD3RZH4"/>
<accession>A0ABD3RZH4</accession>
<evidence type="ECO:0000256" key="12">
    <source>
        <dbReference type="RuleBase" id="RU000581"/>
    </source>
</evidence>
<evidence type="ECO:0000256" key="3">
    <source>
        <dbReference type="ARBA" id="ARBA00022516"/>
    </source>
</evidence>
<evidence type="ECO:0000256" key="1">
    <source>
        <dbReference type="ARBA" id="ARBA00004141"/>
    </source>
</evidence>
<dbReference type="InterPro" id="IPR005804">
    <property type="entry name" value="FA_desaturase_dom"/>
</dbReference>
<dbReference type="GO" id="GO:0016491">
    <property type="term" value="F:oxidoreductase activity"/>
    <property type="evidence" value="ECO:0007669"/>
    <property type="project" value="UniProtKB-KW"/>
</dbReference>
<evidence type="ECO:0000256" key="6">
    <source>
        <dbReference type="ARBA" id="ARBA00022989"/>
    </source>
</evidence>
<comment type="domain">
    <text evidence="12">The histidine box domains are involved in binding the catalytic metal ions.</text>
</comment>
<evidence type="ECO:0000256" key="8">
    <source>
        <dbReference type="ARBA" id="ARBA00023004"/>
    </source>
</evidence>
<evidence type="ECO:0000256" key="11">
    <source>
        <dbReference type="ARBA" id="ARBA00023160"/>
    </source>
</evidence>
<evidence type="ECO:0000256" key="4">
    <source>
        <dbReference type="ARBA" id="ARBA00022692"/>
    </source>
</evidence>
<dbReference type="PANTHER" id="PTHR11351">
    <property type="entry name" value="ACYL-COA DESATURASE"/>
    <property type="match status" value="1"/>
</dbReference>
<feature type="transmembrane region" description="Helical" evidence="13">
    <location>
        <begin position="174"/>
        <end position="192"/>
    </location>
</feature>
<dbReference type="InterPro" id="IPR015876">
    <property type="entry name" value="Acyl-CoA_DS"/>
</dbReference>
<dbReference type="GO" id="GO:0016020">
    <property type="term" value="C:membrane"/>
    <property type="evidence" value="ECO:0007669"/>
    <property type="project" value="UniProtKB-SubCell"/>
</dbReference>
<evidence type="ECO:0000256" key="9">
    <source>
        <dbReference type="ARBA" id="ARBA00023098"/>
    </source>
</evidence>
<evidence type="ECO:0000256" key="10">
    <source>
        <dbReference type="ARBA" id="ARBA00023136"/>
    </source>
</evidence>
<feature type="transmembrane region" description="Helical" evidence="13">
    <location>
        <begin position="56"/>
        <end position="76"/>
    </location>
</feature>
<keyword evidence="11 12" id="KW-0275">Fatty acid biosynthesis</keyword>
<dbReference type="Pfam" id="PF00487">
    <property type="entry name" value="FA_desaturase"/>
    <property type="match status" value="1"/>
</dbReference>
<evidence type="ECO:0000256" key="13">
    <source>
        <dbReference type="SAM" id="Phobius"/>
    </source>
</evidence>
<keyword evidence="9" id="KW-0443">Lipid metabolism</keyword>
<evidence type="ECO:0000256" key="7">
    <source>
        <dbReference type="ARBA" id="ARBA00023002"/>
    </source>
</evidence>
<evidence type="ECO:0000313" key="16">
    <source>
        <dbReference type="Proteomes" id="UP001530377"/>
    </source>
</evidence>
<evidence type="ECO:0000313" key="15">
    <source>
        <dbReference type="EMBL" id="KAL3817602.1"/>
    </source>
</evidence>
<keyword evidence="16" id="KW-1185">Reference proteome</keyword>
<feature type="domain" description="Fatty acid desaturase" evidence="14">
    <location>
        <begin position="56"/>
        <end position="258"/>
    </location>
</feature>
<keyword evidence="6 13" id="KW-1133">Transmembrane helix</keyword>
<feature type="transmembrane region" description="Helical" evidence="13">
    <location>
        <begin position="24"/>
        <end position="44"/>
    </location>
</feature>
<organism evidence="15 16">
    <name type="scientific">Cyclostephanos tholiformis</name>
    <dbReference type="NCBI Taxonomy" id="382380"/>
    <lineage>
        <taxon>Eukaryota</taxon>
        <taxon>Sar</taxon>
        <taxon>Stramenopiles</taxon>
        <taxon>Ochrophyta</taxon>
        <taxon>Bacillariophyta</taxon>
        <taxon>Coscinodiscophyceae</taxon>
        <taxon>Thalassiosirophycidae</taxon>
        <taxon>Stephanodiscales</taxon>
        <taxon>Stephanodiscaceae</taxon>
        <taxon>Cyclostephanos</taxon>
    </lineage>
</organism>
<keyword evidence="10 13" id="KW-0472">Membrane</keyword>
<dbReference type="CDD" id="cd03505">
    <property type="entry name" value="Delta9-FADS-like"/>
    <property type="match status" value="1"/>
</dbReference>
<dbReference type="PANTHER" id="PTHR11351:SF31">
    <property type="entry name" value="DESATURASE 1, ISOFORM A-RELATED"/>
    <property type="match status" value="1"/>
</dbReference>
<keyword evidence="7 12" id="KW-0560">Oxidoreductase</keyword>
<dbReference type="PRINTS" id="PR00075">
    <property type="entry name" value="FACDDSATRASE"/>
</dbReference>
<dbReference type="GO" id="GO:0006633">
    <property type="term" value="P:fatty acid biosynthetic process"/>
    <property type="evidence" value="ECO:0007669"/>
    <property type="project" value="UniProtKB-KW"/>
</dbReference>
<keyword evidence="5" id="KW-0276">Fatty acid metabolism</keyword>
<keyword evidence="4 12" id="KW-0812">Transmembrane</keyword>
<comment type="similarity">
    <text evidence="2 12">Belongs to the fatty acid desaturase type 1 family.</text>
</comment>
<feature type="transmembrane region" description="Helical" evidence="13">
    <location>
        <begin position="88"/>
        <end position="107"/>
    </location>
</feature>
<feature type="transmembrane region" description="Helical" evidence="13">
    <location>
        <begin position="198"/>
        <end position="217"/>
    </location>
</feature>
<proteinExistence type="inferred from homology"/>
<evidence type="ECO:0000259" key="14">
    <source>
        <dbReference type="Pfam" id="PF00487"/>
    </source>
</evidence>
<keyword evidence="8" id="KW-0408">Iron</keyword>
<name>A0ABD3RZH4_9STRA</name>
<protein>
    <recommendedName>
        <fullName evidence="14">Fatty acid desaturase domain-containing protein</fullName>
    </recommendedName>
</protein>
<keyword evidence="3 12" id="KW-0444">Lipid biosynthesis</keyword>
<dbReference type="EMBL" id="JALLPB020000099">
    <property type="protein sequence ID" value="KAL3817602.1"/>
    <property type="molecule type" value="Genomic_DNA"/>
</dbReference>
<comment type="caution">
    <text evidence="15">The sequence shown here is derived from an EMBL/GenBank/DDBJ whole genome shotgun (WGS) entry which is preliminary data.</text>
</comment>
<evidence type="ECO:0000256" key="2">
    <source>
        <dbReference type="ARBA" id="ARBA00009295"/>
    </source>
</evidence>
<sequence>MDLSNKMFSEIPMVFSYHWNLGNINWLMTAWTTWAHAVAFVGLFKIMDCRKETLIWAFLLWPISGIGITVGAHRLWSHRSYSAALPVRVFLMLCNSIANQGSILHWARDHRVHHKHSETDADPHNAMRGFFFAHMGWLLLKKHPEVIRAGKELDFSDLHEDPVVMFQKKLDPWFALYMCFVFPAQIAVRFWGENFWTAFFVAGGLRYVYVLHCTFLVNSAAHLYGDHPYDIMSHPAENPYVSFFAIGEGWHNWHHKYPFDYATSEFGISSQFNPSKLFIDMLAAVGLVWGRKRGTAAWDMGRARRERDRKAGVPLPKPVSRPWEATAVKGGIEIVHWKPTAGVKRVRKV</sequence>
<evidence type="ECO:0000256" key="5">
    <source>
        <dbReference type="ARBA" id="ARBA00022832"/>
    </source>
</evidence>
<gene>
    <name evidence="15" type="ORF">ACHAXA_006491</name>
</gene>